<evidence type="ECO:0000256" key="4">
    <source>
        <dbReference type="ARBA" id="ARBA00022490"/>
    </source>
</evidence>
<feature type="region of interest" description="Disordered" evidence="14">
    <location>
        <begin position="1"/>
        <end position="24"/>
    </location>
</feature>
<dbReference type="GO" id="GO:0051087">
    <property type="term" value="F:protein-folding chaperone binding"/>
    <property type="evidence" value="ECO:0007669"/>
    <property type="project" value="InterPro"/>
</dbReference>
<protein>
    <recommendedName>
        <fullName evidence="8 10">Protein GrpE</fullName>
    </recommendedName>
    <alternativeName>
        <fullName evidence="9 10">HSP-70 cofactor</fullName>
    </alternativeName>
</protein>
<dbReference type="GO" id="GO:0006457">
    <property type="term" value="P:protein folding"/>
    <property type="evidence" value="ECO:0007669"/>
    <property type="project" value="InterPro"/>
</dbReference>
<dbReference type="InterPro" id="IPR013805">
    <property type="entry name" value="GrpE_CC"/>
</dbReference>
<comment type="similarity">
    <text evidence="2 10 12">Belongs to the GrpE family.</text>
</comment>
<keyword evidence="13" id="KW-0175">Coiled coil</keyword>
<evidence type="ECO:0000256" key="11">
    <source>
        <dbReference type="RuleBase" id="RU000639"/>
    </source>
</evidence>
<reference evidence="15" key="1">
    <citation type="submission" date="2021-05" db="EMBL/GenBank/DDBJ databases">
        <title>Complete genome sequence of the cellulolytic planctomycete Telmatocola sphagniphila SP2T and characterization of the first cellulase from planctomycetes.</title>
        <authorList>
            <person name="Rakitin A.L."/>
            <person name="Beletsky A.V."/>
            <person name="Naumoff D.G."/>
            <person name="Kulichevskaya I.S."/>
            <person name="Mardanov A.V."/>
            <person name="Ravin N.V."/>
            <person name="Dedysh S.N."/>
        </authorList>
    </citation>
    <scope>NUCLEOTIDE SEQUENCE</scope>
    <source>
        <strain evidence="15">SP2T</strain>
    </source>
</reference>
<evidence type="ECO:0000256" key="6">
    <source>
        <dbReference type="ARBA" id="ARBA00023186"/>
    </source>
</evidence>
<evidence type="ECO:0000313" key="15">
    <source>
        <dbReference type="EMBL" id="QVL32560.1"/>
    </source>
</evidence>
<evidence type="ECO:0000256" key="5">
    <source>
        <dbReference type="ARBA" id="ARBA00023016"/>
    </source>
</evidence>
<keyword evidence="16" id="KW-1185">Reference proteome</keyword>
<evidence type="ECO:0000256" key="7">
    <source>
        <dbReference type="ARBA" id="ARBA00053401"/>
    </source>
</evidence>
<dbReference type="InterPro" id="IPR000740">
    <property type="entry name" value="GrpE"/>
</dbReference>
<evidence type="ECO:0000256" key="8">
    <source>
        <dbReference type="ARBA" id="ARBA00072274"/>
    </source>
</evidence>
<proteinExistence type="inferred from homology"/>
<evidence type="ECO:0000256" key="9">
    <source>
        <dbReference type="ARBA" id="ARBA00076414"/>
    </source>
</evidence>
<dbReference type="Gene3D" id="2.30.22.10">
    <property type="entry name" value="Head domain of nucleotide exchange factor GrpE"/>
    <property type="match status" value="1"/>
</dbReference>
<comment type="subunit">
    <text evidence="3 10">Homodimer.</text>
</comment>
<dbReference type="HAMAP" id="MF_01151">
    <property type="entry name" value="GrpE"/>
    <property type="match status" value="1"/>
</dbReference>
<dbReference type="KEGG" id="tsph:KIH39_01185"/>
<keyword evidence="6 10" id="KW-0143">Chaperone</keyword>
<dbReference type="PANTHER" id="PTHR21237:SF23">
    <property type="entry name" value="GRPE PROTEIN HOMOLOG, MITOCHONDRIAL"/>
    <property type="match status" value="1"/>
</dbReference>
<name>A0A8E6EVD1_9BACT</name>
<dbReference type="PROSITE" id="PS01071">
    <property type="entry name" value="GRPE"/>
    <property type="match status" value="1"/>
</dbReference>
<dbReference type="Pfam" id="PF01025">
    <property type="entry name" value="GrpE"/>
    <property type="match status" value="1"/>
</dbReference>
<gene>
    <name evidence="10 15" type="primary">grpE</name>
    <name evidence="15" type="ORF">KIH39_01185</name>
</gene>
<keyword evidence="5 10" id="KW-0346">Stress response</keyword>
<dbReference type="SUPFAM" id="SSF51064">
    <property type="entry name" value="Head domain of nucleotide exchange factor GrpE"/>
    <property type="match status" value="1"/>
</dbReference>
<dbReference type="InterPro" id="IPR009012">
    <property type="entry name" value="GrpE_head"/>
</dbReference>
<evidence type="ECO:0000256" key="12">
    <source>
        <dbReference type="RuleBase" id="RU004478"/>
    </source>
</evidence>
<dbReference type="RefSeq" id="WP_213497452.1">
    <property type="nucleotide sequence ID" value="NZ_CP074694.1"/>
</dbReference>
<comment type="subcellular location">
    <subcellularLocation>
        <location evidence="1 10">Cytoplasm</location>
    </subcellularLocation>
</comment>
<dbReference type="GO" id="GO:0000774">
    <property type="term" value="F:adenyl-nucleotide exchange factor activity"/>
    <property type="evidence" value="ECO:0007669"/>
    <property type="project" value="InterPro"/>
</dbReference>
<organism evidence="15 16">
    <name type="scientific">Telmatocola sphagniphila</name>
    <dbReference type="NCBI Taxonomy" id="1123043"/>
    <lineage>
        <taxon>Bacteria</taxon>
        <taxon>Pseudomonadati</taxon>
        <taxon>Planctomycetota</taxon>
        <taxon>Planctomycetia</taxon>
        <taxon>Gemmatales</taxon>
        <taxon>Gemmataceae</taxon>
    </lineage>
</organism>
<evidence type="ECO:0000256" key="3">
    <source>
        <dbReference type="ARBA" id="ARBA00011738"/>
    </source>
</evidence>
<dbReference type="CDD" id="cd00446">
    <property type="entry name" value="GrpE"/>
    <property type="match status" value="1"/>
</dbReference>
<dbReference type="FunFam" id="2.30.22.10:FF:000001">
    <property type="entry name" value="Protein GrpE"/>
    <property type="match status" value="1"/>
</dbReference>
<accession>A0A8E6EVD1</accession>
<evidence type="ECO:0000256" key="1">
    <source>
        <dbReference type="ARBA" id="ARBA00004496"/>
    </source>
</evidence>
<dbReference type="Gene3D" id="3.90.20.20">
    <property type="match status" value="1"/>
</dbReference>
<dbReference type="EMBL" id="CP074694">
    <property type="protein sequence ID" value="QVL32560.1"/>
    <property type="molecule type" value="Genomic_DNA"/>
</dbReference>
<dbReference type="GO" id="GO:0051082">
    <property type="term" value="F:unfolded protein binding"/>
    <property type="evidence" value="ECO:0007669"/>
    <property type="project" value="TreeGrafter"/>
</dbReference>
<comment type="function">
    <text evidence="7 10 11">Participates actively in the response to hyperosmotic and heat shock by preventing the aggregation of stress-denatured proteins, in association with DnaK and GrpE. It is the nucleotide exchange factor for DnaK and may function as a thermosensor. Unfolded proteins bind initially to DnaJ; upon interaction with the DnaJ-bound protein, DnaK hydrolyzes its bound ATP, resulting in the formation of a stable complex. GrpE releases ADP from DnaK; ATP binding to DnaK triggers the release of the substrate protein, thus completing the reaction cycle. Several rounds of ATP-dependent interactions between DnaJ, DnaK and GrpE are required for fully efficient folding.</text>
</comment>
<feature type="coiled-coil region" evidence="13">
    <location>
        <begin position="24"/>
        <end position="51"/>
    </location>
</feature>
<evidence type="ECO:0000256" key="10">
    <source>
        <dbReference type="HAMAP-Rule" id="MF_01151"/>
    </source>
</evidence>
<dbReference type="GO" id="GO:0005737">
    <property type="term" value="C:cytoplasm"/>
    <property type="evidence" value="ECO:0007669"/>
    <property type="project" value="UniProtKB-SubCell"/>
</dbReference>
<evidence type="ECO:0000256" key="2">
    <source>
        <dbReference type="ARBA" id="ARBA00009054"/>
    </source>
</evidence>
<evidence type="ECO:0000256" key="13">
    <source>
        <dbReference type="SAM" id="Coils"/>
    </source>
</evidence>
<evidence type="ECO:0000256" key="14">
    <source>
        <dbReference type="SAM" id="MobiDB-lite"/>
    </source>
</evidence>
<dbReference type="GO" id="GO:0042803">
    <property type="term" value="F:protein homodimerization activity"/>
    <property type="evidence" value="ECO:0007669"/>
    <property type="project" value="InterPro"/>
</dbReference>
<sequence>MAKEETKSPQVEVPPEENATTPEVTEMKNRLEKAEQQNIELLRTLAEFQNTRKREARDLEIERKFSHSKLANDLLPALDNLERALGAARQAGDKSPLVMGVMATQMQILDILRRHGITPIEAQGQSFDANFHQAVTTRQTADIPANHVLEVLQKGFMIHDRVLRPASVVVAQMPTVPVEKNGGE</sequence>
<dbReference type="AlphaFoldDB" id="A0A8E6EVD1"/>
<dbReference type="Proteomes" id="UP000676194">
    <property type="component" value="Chromosome"/>
</dbReference>
<keyword evidence="4 10" id="KW-0963">Cytoplasm</keyword>
<dbReference type="NCBIfam" id="NF010738">
    <property type="entry name" value="PRK14140.1"/>
    <property type="match status" value="1"/>
</dbReference>
<dbReference type="PRINTS" id="PR00773">
    <property type="entry name" value="GRPEPROTEIN"/>
</dbReference>
<dbReference type="SUPFAM" id="SSF58014">
    <property type="entry name" value="Coiled-coil domain of nucleotide exchange factor GrpE"/>
    <property type="match status" value="1"/>
</dbReference>
<dbReference type="PANTHER" id="PTHR21237">
    <property type="entry name" value="GRPE PROTEIN"/>
    <property type="match status" value="1"/>
</dbReference>
<evidence type="ECO:0000313" key="16">
    <source>
        <dbReference type="Proteomes" id="UP000676194"/>
    </source>
</evidence>